<evidence type="ECO:0000256" key="6">
    <source>
        <dbReference type="ARBA" id="ARBA00022679"/>
    </source>
</evidence>
<dbReference type="RefSeq" id="WP_012632052.1">
    <property type="nucleotide sequence ID" value="NC_011891.1"/>
</dbReference>
<comment type="function">
    <text evidence="1">Catalyzes the phosphorylation of riboflavin to FMN followed by the adenylation of FMN to FAD.</text>
</comment>
<dbReference type="PIRSF" id="PIRSF004491">
    <property type="entry name" value="FAD_Synth"/>
    <property type="match status" value="1"/>
</dbReference>
<dbReference type="KEGG" id="acp:A2cp1_0655"/>
<evidence type="ECO:0000256" key="10">
    <source>
        <dbReference type="ARBA" id="ARBA00022827"/>
    </source>
</evidence>
<name>B8JCY4_ANAD2</name>
<comment type="pathway">
    <text evidence="3 15">Cofactor biosynthesis; FMN biosynthesis; FMN from riboflavin (ATP route): step 1/1.</text>
</comment>
<evidence type="ECO:0000313" key="17">
    <source>
        <dbReference type="EMBL" id="ACL64012.1"/>
    </source>
</evidence>
<dbReference type="Pfam" id="PF06574">
    <property type="entry name" value="FAD_syn"/>
    <property type="match status" value="1"/>
</dbReference>
<dbReference type="Gene3D" id="3.40.50.620">
    <property type="entry name" value="HUPs"/>
    <property type="match status" value="1"/>
</dbReference>
<keyword evidence="4 15" id="KW-0285">Flavoprotein</keyword>
<comment type="catalytic activity">
    <reaction evidence="14 15">
        <text>FMN + ATP + H(+) = FAD + diphosphate</text>
        <dbReference type="Rhea" id="RHEA:17237"/>
        <dbReference type="ChEBI" id="CHEBI:15378"/>
        <dbReference type="ChEBI" id="CHEBI:30616"/>
        <dbReference type="ChEBI" id="CHEBI:33019"/>
        <dbReference type="ChEBI" id="CHEBI:57692"/>
        <dbReference type="ChEBI" id="CHEBI:58210"/>
        <dbReference type="EC" id="2.7.7.2"/>
    </reaction>
</comment>
<dbReference type="NCBIfam" id="TIGR00083">
    <property type="entry name" value="ribF"/>
    <property type="match status" value="1"/>
</dbReference>
<dbReference type="InterPro" id="IPR015864">
    <property type="entry name" value="FAD_synthase"/>
</dbReference>
<dbReference type="GO" id="GO:0009398">
    <property type="term" value="P:FMN biosynthetic process"/>
    <property type="evidence" value="ECO:0007669"/>
    <property type="project" value="UniProtKB-UniRule"/>
</dbReference>
<dbReference type="AlphaFoldDB" id="B8JCY4"/>
<dbReference type="Proteomes" id="UP000007089">
    <property type="component" value="Chromosome"/>
</dbReference>
<dbReference type="GO" id="GO:0008531">
    <property type="term" value="F:riboflavin kinase activity"/>
    <property type="evidence" value="ECO:0007669"/>
    <property type="project" value="UniProtKB-UniRule"/>
</dbReference>
<dbReference type="InterPro" id="IPR023465">
    <property type="entry name" value="Riboflavin_kinase_dom_sf"/>
</dbReference>
<protein>
    <recommendedName>
        <fullName evidence="15">Riboflavin biosynthesis protein</fullName>
    </recommendedName>
    <domain>
        <recommendedName>
            <fullName evidence="15">Riboflavin kinase</fullName>
            <ecNumber evidence="15">2.7.1.26</ecNumber>
        </recommendedName>
        <alternativeName>
            <fullName evidence="15">Flavokinase</fullName>
        </alternativeName>
    </domain>
    <domain>
        <recommendedName>
            <fullName evidence="15">FMN adenylyltransferase</fullName>
            <ecNumber evidence="15">2.7.7.2</ecNumber>
        </recommendedName>
        <alternativeName>
            <fullName evidence="15">FAD pyrophosphorylase</fullName>
        </alternativeName>
        <alternativeName>
            <fullName evidence="15">FAD synthase</fullName>
        </alternativeName>
    </domain>
</protein>
<dbReference type="Gene3D" id="2.40.30.30">
    <property type="entry name" value="Riboflavin kinase-like"/>
    <property type="match status" value="1"/>
</dbReference>
<accession>B8JCY4</accession>
<evidence type="ECO:0000256" key="1">
    <source>
        <dbReference type="ARBA" id="ARBA00002121"/>
    </source>
</evidence>
<evidence type="ECO:0000259" key="16">
    <source>
        <dbReference type="SMART" id="SM00904"/>
    </source>
</evidence>
<dbReference type="GO" id="GO:0006747">
    <property type="term" value="P:FAD biosynthetic process"/>
    <property type="evidence" value="ECO:0007669"/>
    <property type="project" value="UniProtKB-UniRule"/>
</dbReference>
<dbReference type="SMART" id="SM00904">
    <property type="entry name" value="Flavokinase"/>
    <property type="match status" value="1"/>
</dbReference>
<keyword evidence="18" id="KW-1185">Reference proteome</keyword>
<dbReference type="UniPathway" id="UPA00277">
    <property type="reaction ID" value="UER00407"/>
</dbReference>
<evidence type="ECO:0000256" key="14">
    <source>
        <dbReference type="ARBA" id="ARBA00049494"/>
    </source>
</evidence>
<evidence type="ECO:0000256" key="3">
    <source>
        <dbReference type="ARBA" id="ARBA00005201"/>
    </source>
</evidence>
<dbReference type="InterPro" id="IPR023468">
    <property type="entry name" value="Riboflavin_kinase"/>
</dbReference>
<keyword evidence="10 15" id="KW-0274">FAD</keyword>
<dbReference type="InterPro" id="IPR015865">
    <property type="entry name" value="Riboflavin_kinase_bac/euk"/>
</dbReference>
<gene>
    <name evidence="17" type="ordered locus">A2cp1_0655</name>
</gene>
<comment type="pathway">
    <text evidence="2 15">Cofactor biosynthesis; FAD biosynthesis; FAD from FMN: step 1/1.</text>
</comment>
<evidence type="ECO:0000256" key="11">
    <source>
        <dbReference type="ARBA" id="ARBA00022840"/>
    </source>
</evidence>
<evidence type="ECO:0000256" key="13">
    <source>
        <dbReference type="ARBA" id="ARBA00047880"/>
    </source>
</evidence>
<keyword evidence="11 15" id="KW-0067">ATP-binding</keyword>
<evidence type="ECO:0000313" key="18">
    <source>
        <dbReference type="Proteomes" id="UP000007089"/>
    </source>
</evidence>
<keyword evidence="9 15" id="KW-0418">Kinase</keyword>
<evidence type="ECO:0000256" key="15">
    <source>
        <dbReference type="PIRNR" id="PIRNR004491"/>
    </source>
</evidence>
<evidence type="ECO:0000256" key="7">
    <source>
        <dbReference type="ARBA" id="ARBA00022695"/>
    </source>
</evidence>
<dbReference type="PANTHER" id="PTHR22749">
    <property type="entry name" value="RIBOFLAVIN KINASE/FMN ADENYLYLTRANSFERASE"/>
    <property type="match status" value="1"/>
</dbReference>
<dbReference type="InterPro" id="IPR014729">
    <property type="entry name" value="Rossmann-like_a/b/a_fold"/>
</dbReference>
<organism evidence="17 18">
    <name type="scientific">Anaeromyxobacter dehalogenans (strain ATCC BAA-258 / DSM 21875 / 2CP-1)</name>
    <dbReference type="NCBI Taxonomy" id="455488"/>
    <lineage>
        <taxon>Bacteria</taxon>
        <taxon>Pseudomonadati</taxon>
        <taxon>Myxococcota</taxon>
        <taxon>Myxococcia</taxon>
        <taxon>Myxococcales</taxon>
        <taxon>Cystobacterineae</taxon>
        <taxon>Anaeromyxobacteraceae</taxon>
        <taxon>Anaeromyxobacter</taxon>
    </lineage>
</organism>
<sequence length="323" mass="33902">MNGGVQVFRSPEQAAAAGVLRGGAVAIGNFDGVHLGHQKLAEVARAWAASRGRSAGVLTFEPHPVRVLRPQLAPRVITPLPRKLELLAGLGLDAAVVQPFDLGYAGTPAAEFAARDLAGRLEVADVVVGWDFTAGRDRARVDALRPLLERHGISLHVVDPVTVDGLVVSSTKVREFLREGNVEAAAQLLTRPYDLDGEVARGAGRGRGFGFPTANVATTGLLPANGVYVVRAELGGAHRETGLSGAAVHGGVCNVGVKPTVESGASPVAEAHLFGFDGRDLYGTPIRLAFLARLRDEQRFPSVEALRAQIARDVEAAHRVLAG</sequence>
<dbReference type="HOGENOM" id="CLU_048437_0_1_7"/>
<keyword evidence="6 15" id="KW-0808">Transferase</keyword>
<dbReference type="EC" id="2.7.1.26" evidence="15"/>
<keyword evidence="8 15" id="KW-0547">Nucleotide-binding</keyword>
<dbReference type="Pfam" id="PF01687">
    <property type="entry name" value="Flavokinase"/>
    <property type="match status" value="1"/>
</dbReference>
<dbReference type="GO" id="GO:0005524">
    <property type="term" value="F:ATP binding"/>
    <property type="evidence" value="ECO:0007669"/>
    <property type="project" value="UniProtKB-UniRule"/>
</dbReference>
<dbReference type="SUPFAM" id="SSF82114">
    <property type="entry name" value="Riboflavin kinase-like"/>
    <property type="match status" value="1"/>
</dbReference>
<evidence type="ECO:0000256" key="2">
    <source>
        <dbReference type="ARBA" id="ARBA00004726"/>
    </source>
</evidence>
<evidence type="ECO:0000256" key="9">
    <source>
        <dbReference type="ARBA" id="ARBA00022777"/>
    </source>
</evidence>
<dbReference type="UniPathway" id="UPA00276">
    <property type="reaction ID" value="UER00406"/>
</dbReference>
<keyword evidence="5 15" id="KW-0288">FMN</keyword>
<feature type="domain" description="Riboflavin kinase" evidence="16">
    <location>
        <begin position="188"/>
        <end position="322"/>
    </location>
</feature>
<comment type="catalytic activity">
    <reaction evidence="13 15">
        <text>riboflavin + ATP = FMN + ADP + H(+)</text>
        <dbReference type="Rhea" id="RHEA:14357"/>
        <dbReference type="ChEBI" id="CHEBI:15378"/>
        <dbReference type="ChEBI" id="CHEBI:30616"/>
        <dbReference type="ChEBI" id="CHEBI:57986"/>
        <dbReference type="ChEBI" id="CHEBI:58210"/>
        <dbReference type="ChEBI" id="CHEBI:456216"/>
        <dbReference type="EC" id="2.7.1.26"/>
    </reaction>
</comment>
<dbReference type="SUPFAM" id="SSF52374">
    <property type="entry name" value="Nucleotidylyl transferase"/>
    <property type="match status" value="1"/>
</dbReference>
<evidence type="ECO:0000256" key="12">
    <source>
        <dbReference type="ARBA" id="ARBA00023268"/>
    </source>
</evidence>
<dbReference type="EC" id="2.7.7.2" evidence="15"/>
<comment type="similarity">
    <text evidence="15">Belongs to the ribF family.</text>
</comment>
<keyword evidence="7 15" id="KW-0548">Nucleotidyltransferase</keyword>
<dbReference type="InterPro" id="IPR002606">
    <property type="entry name" value="Riboflavin_kinase_bac"/>
</dbReference>
<proteinExistence type="inferred from homology"/>
<evidence type="ECO:0000256" key="4">
    <source>
        <dbReference type="ARBA" id="ARBA00022630"/>
    </source>
</evidence>
<dbReference type="GO" id="GO:0003919">
    <property type="term" value="F:FMN adenylyltransferase activity"/>
    <property type="evidence" value="ECO:0007669"/>
    <property type="project" value="UniProtKB-UniRule"/>
</dbReference>
<keyword evidence="12" id="KW-0511">Multifunctional enzyme</keyword>
<dbReference type="PANTHER" id="PTHR22749:SF6">
    <property type="entry name" value="RIBOFLAVIN KINASE"/>
    <property type="match status" value="1"/>
</dbReference>
<dbReference type="CDD" id="cd02064">
    <property type="entry name" value="FAD_synthetase_N"/>
    <property type="match status" value="1"/>
</dbReference>
<dbReference type="GO" id="GO:0009231">
    <property type="term" value="P:riboflavin biosynthetic process"/>
    <property type="evidence" value="ECO:0007669"/>
    <property type="project" value="InterPro"/>
</dbReference>
<evidence type="ECO:0000256" key="5">
    <source>
        <dbReference type="ARBA" id="ARBA00022643"/>
    </source>
</evidence>
<evidence type="ECO:0000256" key="8">
    <source>
        <dbReference type="ARBA" id="ARBA00022741"/>
    </source>
</evidence>
<reference evidence="17" key="1">
    <citation type="submission" date="2009-01" db="EMBL/GenBank/DDBJ databases">
        <title>Complete sequence of Anaeromyxobacter dehalogenans 2CP-1.</title>
        <authorList>
            <consortium name="US DOE Joint Genome Institute"/>
            <person name="Lucas S."/>
            <person name="Copeland A."/>
            <person name="Lapidus A."/>
            <person name="Glavina del Rio T."/>
            <person name="Dalin E."/>
            <person name="Tice H."/>
            <person name="Bruce D."/>
            <person name="Goodwin L."/>
            <person name="Pitluck S."/>
            <person name="Saunders E."/>
            <person name="Brettin T."/>
            <person name="Detter J.C."/>
            <person name="Han C."/>
            <person name="Larimer F."/>
            <person name="Land M."/>
            <person name="Hauser L."/>
            <person name="Kyrpides N."/>
            <person name="Ovchinnikova G."/>
            <person name="Beliaev A.S."/>
            <person name="Richardson P."/>
        </authorList>
    </citation>
    <scope>NUCLEOTIDE SEQUENCE</scope>
    <source>
        <strain evidence="17">2CP-1</strain>
    </source>
</reference>
<dbReference type="EMBL" id="CP001359">
    <property type="protein sequence ID" value="ACL64012.1"/>
    <property type="molecule type" value="Genomic_DNA"/>
</dbReference>